<proteinExistence type="predicted"/>
<dbReference type="InterPro" id="IPR006311">
    <property type="entry name" value="TAT_signal"/>
</dbReference>
<dbReference type="InterPro" id="IPR011041">
    <property type="entry name" value="Quinoprot_gluc/sorb_DH_b-prop"/>
</dbReference>
<dbReference type="PROSITE" id="PS51318">
    <property type="entry name" value="TAT"/>
    <property type="match status" value="1"/>
</dbReference>
<protein>
    <submittedName>
        <fullName evidence="2">Uncharacterized protein</fullName>
    </submittedName>
</protein>
<feature type="chain" id="PRO_5045439760" evidence="1">
    <location>
        <begin position="33"/>
        <end position="374"/>
    </location>
</feature>
<sequence length="374" mass="40067">MIKGTSHGRRAASALLTAAAAGVALAASPANAAAPAWETLPQPVKNAASAILPFDGGNAVVTTRQGECGDCDLDQRLWQRDGAAWKELKLPADGVADTVTGTSPDDLWAIGRKDGDDGTWRVHHYDGAKWSANLSPDTKHVEIIDAEAVSRTSLWGVGNTRVDTSFVPTVTHWNGKTWNTTKFDGLEGNLNSLQVKSENDIWAVGNTSAGGVANDRDQALALHYDGAKWTRIPVPSIPKVSTFLDAVISNGPNDVWASGTVRDERGQEPKRTGAYVIHWDGKSWTHRDVPGKEAATVKTFAHYGGKLYAGLSGNQKLVRWTGAAWEQVAGVDPQIFGVRDLTTAKDGSLYLTGARGTFFGPLYYQQRLAPPAAR</sequence>
<keyword evidence="1" id="KW-0732">Signal</keyword>
<evidence type="ECO:0000256" key="1">
    <source>
        <dbReference type="SAM" id="SignalP"/>
    </source>
</evidence>
<dbReference type="RefSeq" id="WP_030876468.1">
    <property type="nucleotide sequence ID" value="NZ_JBIRHZ010000001.1"/>
</dbReference>
<comment type="caution">
    <text evidence="2">The sequence shown here is derived from an EMBL/GenBank/DDBJ whole genome shotgun (WGS) entry which is preliminary data.</text>
</comment>
<accession>A0ABR5J7W1</accession>
<dbReference type="EMBL" id="LGUT01001192">
    <property type="protein sequence ID" value="KOG89451.1"/>
    <property type="molecule type" value="Genomic_DNA"/>
</dbReference>
<dbReference type="SUPFAM" id="SSF50952">
    <property type="entry name" value="Soluble quinoprotein glucose dehydrogenase"/>
    <property type="match status" value="1"/>
</dbReference>
<feature type="signal peptide" evidence="1">
    <location>
        <begin position="1"/>
        <end position="32"/>
    </location>
</feature>
<keyword evidence="3" id="KW-1185">Reference proteome</keyword>
<gene>
    <name evidence="2" type="ORF">ADK38_14200</name>
</gene>
<reference evidence="2 3" key="1">
    <citation type="submission" date="2015-07" db="EMBL/GenBank/DDBJ databases">
        <authorList>
            <person name="Ju K.-S."/>
            <person name="Doroghazi J.R."/>
            <person name="Metcalf W.W."/>
        </authorList>
    </citation>
    <scope>NUCLEOTIDE SEQUENCE [LARGE SCALE GENOMIC DNA]</scope>
    <source>
        <strain evidence="2 3">NRRL B-3589</strain>
    </source>
</reference>
<dbReference type="Proteomes" id="UP000037020">
    <property type="component" value="Unassembled WGS sequence"/>
</dbReference>
<evidence type="ECO:0000313" key="3">
    <source>
        <dbReference type="Proteomes" id="UP000037020"/>
    </source>
</evidence>
<evidence type="ECO:0000313" key="2">
    <source>
        <dbReference type="EMBL" id="KOG89451.1"/>
    </source>
</evidence>
<organism evidence="2 3">
    <name type="scientific">Streptomyces varsoviensis</name>
    <dbReference type="NCBI Taxonomy" id="67373"/>
    <lineage>
        <taxon>Bacteria</taxon>
        <taxon>Bacillati</taxon>
        <taxon>Actinomycetota</taxon>
        <taxon>Actinomycetes</taxon>
        <taxon>Kitasatosporales</taxon>
        <taxon>Streptomycetaceae</taxon>
        <taxon>Streptomyces</taxon>
    </lineage>
</organism>
<name>A0ABR5J7W1_9ACTN</name>